<evidence type="ECO:0000256" key="1">
    <source>
        <dbReference type="ARBA" id="ARBA00022603"/>
    </source>
</evidence>
<dbReference type="InterPro" id="IPR021867">
    <property type="entry name" value="Bmt2/SAMTOR"/>
</dbReference>
<dbReference type="SUPFAM" id="SSF53335">
    <property type="entry name" value="S-adenosyl-L-methionine-dependent methyltransferases"/>
    <property type="match status" value="1"/>
</dbReference>
<dbReference type="PANTHER" id="PTHR21008:SF1">
    <property type="entry name" value="25S RRNA (ADENINE(2142)-N(1))-METHYLTRANSFERASE"/>
    <property type="match status" value="1"/>
</dbReference>
<reference evidence="6" key="1">
    <citation type="journal article" date="2020" name="Stud. Mycol.">
        <title>101 Dothideomycetes genomes: a test case for predicting lifestyles and emergence of pathogens.</title>
        <authorList>
            <person name="Haridas S."/>
            <person name="Albert R."/>
            <person name="Binder M."/>
            <person name="Bloem J."/>
            <person name="Labutti K."/>
            <person name="Salamov A."/>
            <person name="Andreopoulos B."/>
            <person name="Baker S."/>
            <person name="Barry K."/>
            <person name="Bills G."/>
            <person name="Bluhm B."/>
            <person name="Cannon C."/>
            <person name="Castanera R."/>
            <person name="Culley D."/>
            <person name="Daum C."/>
            <person name="Ezra D."/>
            <person name="Gonzalez J."/>
            <person name="Henrissat B."/>
            <person name="Kuo A."/>
            <person name="Liang C."/>
            <person name="Lipzen A."/>
            <person name="Lutzoni F."/>
            <person name="Magnuson J."/>
            <person name="Mondo S."/>
            <person name="Nolan M."/>
            <person name="Ohm R."/>
            <person name="Pangilinan J."/>
            <person name="Park H.-J."/>
            <person name="Ramirez L."/>
            <person name="Alfaro M."/>
            <person name="Sun H."/>
            <person name="Tritt A."/>
            <person name="Yoshinaga Y."/>
            <person name="Zwiers L.-H."/>
            <person name="Turgeon B."/>
            <person name="Goodwin S."/>
            <person name="Spatafora J."/>
            <person name="Crous P."/>
            <person name="Grigoriev I."/>
        </authorList>
    </citation>
    <scope>NUCLEOTIDE SEQUENCE</scope>
    <source>
        <strain evidence="6">CBS 121739</strain>
    </source>
</reference>
<keyword evidence="2 4" id="KW-0808">Transferase</keyword>
<keyword evidence="1 4" id="KW-0489">Methyltransferase</keyword>
<dbReference type="RefSeq" id="XP_033598316.1">
    <property type="nucleotide sequence ID" value="XM_033744343.1"/>
</dbReference>
<dbReference type="HAMAP" id="MF_03044">
    <property type="entry name" value="BMT2"/>
    <property type="match status" value="1"/>
</dbReference>
<keyword evidence="4" id="KW-0539">Nucleus</keyword>
<gene>
    <name evidence="6" type="ORF">EJ05DRAFT_477930</name>
</gene>
<dbReference type="GO" id="GO:0016433">
    <property type="term" value="F:rRNA (adenine) methyltransferase activity"/>
    <property type="evidence" value="ECO:0007669"/>
    <property type="project" value="UniProtKB-UniRule"/>
</dbReference>
<dbReference type="OrthoDB" id="5954793at2759"/>
<accession>A0A6A6W030</accession>
<feature type="region of interest" description="Disordered" evidence="5">
    <location>
        <begin position="1"/>
        <end position="30"/>
    </location>
</feature>
<dbReference type="Pfam" id="PF11968">
    <property type="entry name" value="Bmt2"/>
    <property type="match status" value="1"/>
</dbReference>
<evidence type="ECO:0000313" key="7">
    <source>
        <dbReference type="Proteomes" id="UP000799437"/>
    </source>
</evidence>
<feature type="binding site" evidence="4">
    <location>
        <position position="138"/>
    </location>
    <ligand>
        <name>S-adenosyl-L-methionine</name>
        <dbReference type="ChEBI" id="CHEBI:59789"/>
    </ligand>
</feature>
<feature type="binding site" evidence="4">
    <location>
        <position position="158"/>
    </location>
    <ligand>
        <name>S-adenosyl-L-methionine</name>
        <dbReference type="ChEBI" id="CHEBI:59789"/>
    </ligand>
</feature>
<organism evidence="6 7">
    <name type="scientific">Pseudovirgaria hyperparasitica</name>
    <dbReference type="NCBI Taxonomy" id="470096"/>
    <lineage>
        <taxon>Eukaryota</taxon>
        <taxon>Fungi</taxon>
        <taxon>Dikarya</taxon>
        <taxon>Ascomycota</taxon>
        <taxon>Pezizomycotina</taxon>
        <taxon>Dothideomycetes</taxon>
        <taxon>Dothideomycetes incertae sedis</taxon>
        <taxon>Acrospermales</taxon>
        <taxon>Acrospermaceae</taxon>
        <taxon>Pseudovirgaria</taxon>
    </lineage>
</organism>
<evidence type="ECO:0000313" key="6">
    <source>
        <dbReference type="EMBL" id="KAF2755865.1"/>
    </source>
</evidence>
<name>A0A6A6W030_9PEZI</name>
<evidence type="ECO:0000256" key="2">
    <source>
        <dbReference type="ARBA" id="ARBA00022679"/>
    </source>
</evidence>
<evidence type="ECO:0000256" key="4">
    <source>
        <dbReference type="HAMAP-Rule" id="MF_03044"/>
    </source>
</evidence>
<keyword evidence="7" id="KW-1185">Reference proteome</keyword>
<dbReference type="PANTHER" id="PTHR21008">
    <property type="entry name" value="S-ADENOSYLMETHIONINE SENSOR UPSTREAM OF MTORC1-RELATED"/>
    <property type="match status" value="1"/>
</dbReference>
<dbReference type="EMBL" id="ML996576">
    <property type="protein sequence ID" value="KAF2755865.1"/>
    <property type="molecule type" value="Genomic_DNA"/>
</dbReference>
<comment type="function">
    <text evidence="4">S-adenosyl-L-methionine-dependent methyltransferase that specifically methylates the N(1) position of an adenine present in helix 65 in 25S rRNA.</text>
</comment>
<dbReference type="GeneID" id="54485397"/>
<comment type="similarity">
    <text evidence="4">Belongs to the BMT2 family.</text>
</comment>
<protein>
    <recommendedName>
        <fullName evidence="4">25S rRNA adenine-N(1) methyltransferase</fullName>
        <ecNumber evidence="4">2.1.1.-</ecNumber>
    </recommendedName>
</protein>
<proteinExistence type="inferred from homology"/>
<feature type="compositionally biased region" description="Low complexity" evidence="5">
    <location>
        <begin position="8"/>
        <end position="17"/>
    </location>
</feature>
<keyword evidence="3 4" id="KW-0949">S-adenosyl-L-methionine</keyword>
<dbReference type="AlphaFoldDB" id="A0A6A6W030"/>
<evidence type="ECO:0000256" key="5">
    <source>
        <dbReference type="SAM" id="MobiDB-lite"/>
    </source>
</evidence>
<dbReference type="GO" id="GO:0005730">
    <property type="term" value="C:nucleolus"/>
    <property type="evidence" value="ECO:0007669"/>
    <property type="project" value="UniProtKB-SubCell"/>
</dbReference>
<dbReference type="EC" id="2.1.1.-" evidence="4"/>
<sequence length="314" mass="35091">MPSRRPKLLSSSRPRPLNRIAKATSRTPTLSAKKGRSLIRAFHTLRKQHAAALVAGDGKKATEYEAQMDALGGLEAYQKASLNGQGKERGGDSSGVLVGWLSKGAATELGSGTGKRKRAADPNGVEKQRNVRRVLEVGCLSTTNAVSKMRGVHMDRLDLHSQDAQIEQQDFMQRPIPTDESKKYDVVSLSLVLNYVPDAEGKGEMLRRTCEFLRKPNHEVQEEEEEANTEEELYPCLFLVLPAPCVHNSRYLDEAHLARIMNSLGYSLIRQKLSSKLTYTLWRWDGWEASSKQKFNKEELKPGGARNNFCIVLK</sequence>
<evidence type="ECO:0000256" key="3">
    <source>
        <dbReference type="ARBA" id="ARBA00022691"/>
    </source>
</evidence>
<comment type="subcellular location">
    <subcellularLocation>
        <location evidence="4">Nucleus</location>
        <location evidence="4">Nucleolus</location>
    </subcellularLocation>
</comment>
<dbReference type="Proteomes" id="UP000799437">
    <property type="component" value="Unassembled WGS sequence"/>
</dbReference>
<dbReference type="InterPro" id="IPR029063">
    <property type="entry name" value="SAM-dependent_MTases_sf"/>
</dbReference>